<dbReference type="EMBL" id="JABANN010000016">
    <property type="protein sequence ID" value="KAF4675355.1"/>
    <property type="molecule type" value="Genomic_DNA"/>
</dbReference>
<evidence type="ECO:0000256" key="1">
    <source>
        <dbReference type="SAM" id="SignalP"/>
    </source>
</evidence>
<proteinExistence type="predicted"/>
<accession>A0A7J6MUS3</accession>
<keyword evidence="1" id="KW-0732">Signal</keyword>
<dbReference type="AlphaFoldDB" id="A0A7J6MUS3"/>
<feature type="signal peptide" evidence="1">
    <location>
        <begin position="1"/>
        <end position="33"/>
    </location>
</feature>
<dbReference type="Proteomes" id="UP000572268">
    <property type="component" value="Unassembled WGS sequence"/>
</dbReference>
<evidence type="ECO:0000313" key="3">
    <source>
        <dbReference type="Proteomes" id="UP000572268"/>
    </source>
</evidence>
<organism evidence="2 3">
    <name type="scientific">Perkinsus olseni</name>
    <name type="common">Perkinsus atlanticus</name>
    <dbReference type="NCBI Taxonomy" id="32597"/>
    <lineage>
        <taxon>Eukaryota</taxon>
        <taxon>Sar</taxon>
        <taxon>Alveolata</taxon>
        <taxon>Perkinsozoa</taxon>
        <taxon>Perkinsea</taxon>
        <taxon>Perkinsida</taxon>
        <taxon>Perkinsidae</taxon>
        <taxon>Perkinsus</taxon>
    </lineage>
</organism>
<protein>
    <submittedName>
        <fullName evidence="2">Uncharacterized protein</fullName>
    </submittedName>
</protein>
<reference evidence="2 3" key="1">
    <citation type="submission" date="2020-04" db="EMBL/GenBank/DDBJ databases">
        <title>Perkinsus olseni comparative genomics.</title>
        <authorList>
            <person name="Bogema D.R."/>
        </authorList>
    </citation>
    <scope>NUCLEOTIDE SEQUENCE [LARGE SCALE GENOMIC DNA]</scope>
    <source>
        <strain evidence="2">ATCC PRA-31</strain>
    </source>
</reference>
<feature type="chain" id="PRO_5029561084" evidence="1">
    <location>
        <begin position="34"/>
        <end position="149"/>
    </location>
</feature>
<evidence type="ECO:0000313" key="2">
    <source>
        <dbReference type="EMBL" id="KAF4675355.1"/>
    </source>
</evidence>
<name>A0A7J6MUS3_PEROL</name>
<comment type="caution">
    <text evidence="2">The sequence shown here is derived from an EMBL/GenBank/DDBJ whole genome shotgun (WGS) entry which is preliminary data.</text>
</comment>
<gene>
    <name evidence="2" type="ORF">FOL46_001987</name>
</gene>
<sequence>MALSNEARLKGGGIVGVSRLFLLVILLPGEGLCFEGESMLDEDLTESPAEGGGNPAAYTRLAGVKTLEQQDSLQSSSSLAAVRRALEMLSRIEAIDRESLHEVRRGIGSVQQELTLLRYERENGNRINSASSKLERASSLLADAHLLVT</sequence>